<proteinExistence type="predicted"/>
<feature type="compositionally biased region" description="Basic residues" evidence="1">
    <location>
        <begin position="124"/>
        <end position="146"/>
    </location>
</feature>
<evidence type="ECO:0000313" key="3">
    <source>
        <dbReference type="Proteomes" id="UP000009169"/>
    </source>
</evidence>
<gene>
    <name evidence="2" type="ORF">TEQG_02339</name>
</gene>
<protein>
    <submittedName>
        <fullName evidence="2">Uncharacterized protein</fullName>
    </submittedName>
</protein>
<reference evidence="3" key="1">
    <citation type="journal article" date="2012" name="MBio">
        <title>Comparative genome analysis of Trichophyton rubrum and related dermatophytes reveals candidate genes involved in infection.</title>
        <authorList>
            <person name="Martinez D.A."/>
            <person name="Oliver B.G."/>
            <person name="Graeser Y."/>
            <person name="Goldberg J.M."/>
            <person name="Li W."/>
            <person name="Martinez-Rossi N.M."/>
            <person name="Monod M."/>
            <person name="Shelest E."/>
            <person name="Barton R.C."/>
            <person name="Birch E."/>
            <person name="Brakhage A.A."/>
            <person name="Chen Z."/>
            <person name="Gurr S.J."/>
            <person name="Heiman D."/>
            <person name="Heitman J."/>
            <person name="Kosti I."/>
            <person name="Rossi A."/>
            <person name="Saif S."/>
            <person name="Samalova M."/>
            <person name="Saunders C.W."/>
            <person name="Shea T."/>
            <person name="Summerbell R.C."/>
            <person name="Xu J."/>
            <person name="Young S."/>
            <person name="Zeng Q."/>
            <person name="Birren B.W."/>
            <person name="Cuomo C.A."/>
            <person name="White T.C."/>
        </authorList>
    </citation>
    <scope>NUCLEOTIDE SEQUENCE [LARGE SCALE GENOMIC DNA]</scope>
    <source>
        <strain evidence="3">ATCC MYA-4606 / CBS 127.97</strain>
    </source>
</reference>
<dbReference type="Proteomes" id="UP000009169">
    <property type="component" value="Unassembled WGS sequence"/>
</dbReference>
<name>F2PN37_TRIEC</name>
<organism evidence="2 3">
    <name type="scientific">Trichophyton equinum (strain ATCC MYA-4606 / CBS 127.97)</name>
    <name type="common">Horse ringworm fungus</name>
    <dbReference type="NCBI Taxonomy" id="559882"/>
    <lineage>
        <taxon>Eukaryota</taxon>
        <taxon>Fungi</taxon>
        <taxon>Dikarya</taxon>
        <taxon>Ascomycota</taxon>
        <taxon>Pezizomycotina</taxon>
        <taxon>Eurotiomycetes</taxon>
        <taxon>Eurotiomycetidae</taxon>
        <taxon>Onygenales</taxon>
        <taxon>Arthrodermataceae</taxon>
        <taxon>Trichophyton</taxon>
    </lineage>
</organism>
<evidence type="ECO:0000256" key="1">
    <source>
        <dbReference type="SAM" id="MobiDB-lite"/>
    </source>
</evidence>
<feature type="region of interest" description="Disordered" evidence="1">
    <location>
        <begin position="114"/>
        <end position="154"/>
    </location>
</feature>
<keyword evidence="3" id="KW-1185">Reference proteome</keyword>
<dbReference type="AlphaFoldDB" id="F2PN37"/>
<feature type="compositionally biased region" description="Basic and acidic residues" evidence="1">
    <location>
        <begin position="114"/>
        <end position="123"/>
    </location>
</feature>
<evidence type="ECO:0000313" key="2">
    <source>
        <dbReference type="EMBL" id="EGE03305.1"/>
    </source>
</evidence>
<dbReference type="EMBL" id="DS995726">
    <property type="protein sequence ID" value="EGE03305.1"/>
    <property type="molecule type" value="Genomic_DNA"/>
</dbReference>
<sequence length="154" mass="17604">MKLMESEKMERWRLILCNWQLTSRMFLRRSLKGVWVGAKAKKDTLGRPDQHHQSVSGCPSLASASALAPVPLPTKQGLWSAIDIHGSGHRINRRSSSSVARPALALLQVRRRRYEDGQKEALSKKKNSKNRAKKKTKQKTKKKKKLRGDPRREI</sequence>
<accession>F2PN37</accession>
<dbReference type="HOGENOM" id="CLU_1705508_0_0_1"/>
<dbReference type="VEuPathDB" id="FungiDB:TEQG_02339"/>